<keyword evidence="3" id="KW-1185">Reference proteome</keyword>
<protein>
    <recommendedName>
        <fullName evidence="1">DUF6894 domain-containing protein</fullName>
    </recommendedName>
</protein>
<dbReference type="EMBL" id="JAUFPT010000140">
    <property type="protein sequence ID" value="MDN3575081.1"/>
    <property type="molecule type" value="Genomic_DNA"/>
</dbReference>
<reference evidence="3" key="1">
    <citation type="journal article" date="2019" name="Int. J. Syst. Evol. Microbiol.">
        <title>The Global Catalogue of Microorganisms (GCM) 10K type strain sequencing project: providing services to taxonomists for standard genome sequencing and annotation.</title>
        <authorList>
            <consortium name="The Broad Institute Genomics Platform"/>
            <consortium name="The Broad Institute Genome Sequencing Center for Infectious Disease"/>
            <person name="Wu L."/>
            <person name="Ma J."/>
        </authorList>
    </citation>
    <scope>NUCLEOTIDE SEQUENCE [LARGE SCALE GENOMIC DNA]</scope>
    <source>
        <strain evidence="3">CECT 7806</strain>
    </source>
</reference>
<dbReference type="Proteomes" id="UP001244297">
    <property type="component" value="Unassembled WGS sequence"/>
</dbReference>
<evidence type="ECO:0000313" key="3">
    <source>
        <dbReference type="Proteomes" id="UP001244297"/>
    </source>
</evidence>
<comment type="caution">
    <text evidence="2">The sequence shown here is derived from an EMBL/GenBank/DDBJ whole genome shotgun (WGS) entry which is preliminary data.</text>
</comment>
<name>A0ABT8B046_9HYPH</name>
<sequence>MPRYFFDIHDDVLAVSDAEGEVCASPDEAGRRAAQILLEIAQPNLNQNGCSELLALVRDETQRVVFTTTLSIVGKRFDAPVLLPGCHGGARRSGSSERQYA</sequence>
<evidence type="ECO:0000259" key="1">
    <source>
        <dbReference type="Pfam" id="PF21834"/>
    </source>
</evidence>
<dbReference type="Pfam" id="PF21834">
    <property type="entry name" value="DUF6894"/>
    <property type="match status" value="1"/>
</dbReference>
<feature type="domain" description="DUF6894" evidence="1">
    <location>
        <begin position="3"/>
        <end position="71"/>
    </location>
</feature>
<evidence type="ECO:0000313" key="2">
    <source>
        <dbReference type="EMBL" id="MDN3575081.1"/>
    </source>
</evidence>
<organism evidence="2 3">
    <name type="scientific">Methylobacterium longum</name>
    <dbReference type="NCBI Taxonomy" id="767694"/>
    <lineage>
        <taxon>Bacteria</taxon>
        <taxon>Pseudomonadati</taxon>
        <taxon>Pseudomonadota</taxon>
        <taxon>Alphaproteobacteria</taxon>
        <taxon>Hyphomicrobiales</taxon>
        <taxon>Methylobacteriaceae</taxon>
        <taxon>Methylobacterium</taxon>
    </lineage>
</organism>
<gene>
    <name evidence="2" type="ORF">QWZ18_31350</name>
</gene>
<proteinExistence type="predicted"/>
<dbReference type="InterPro" id="IPR054189">
    <property type="entry name" value="DUF6894"/>
</dbReference>
<accession>A0ABT8B046</accession>
<dbReference type="RefSeq" id="WP_238293411.1">
    <property type="nucleotide sequence ID" value="NZ_BPQS01000069.1"/>
</dbReference>